<organism evidence="2 3">
    <name type="scientific">candidate division KSB3 bacterium</name>
    <dbReference type="NCBI Taxonomy" id="2044937"/>
    <lineage>
        <taxon>Bacteria</taxon>
        <taxon>candidate division KSB3</taxon>
    </lineage>
</organism>
<gene>
    <name evidence="2" type="ORF">GF339_06650</name>
</gene>
<keyword evidence="1" id="KW-0812">Transmembrane</keyword>
<evidence type="ECO:0000256" key="1">
    <source>
        <dbReference type="SAM" id="Phobius"/>
    </source>
</evidence>
<feature type="transmembrane region" description="Helical" evidence="1">
    <location>
        <begin position="50"/>
        <end position="69"/>
    </location>
</feature>
<dbReference type="Proteomes" id="UP000649604">
    <property type="component" value="Unassembled WGS sequence"/>
</dbReference>
<comment type="caution">
    <text evidence="2">The sequence shown here is derived from an EMBL/GenBank/DDBJ whole genome shotgun (WGS) entry which is preliminary data.</text>
</comment>
<dbReference type="AlphaFoldDB" id="A0A9D5JUH7"/>
<keyword evidence="1" id="KW-0472">Membrane</keyword>
<dbReference type="NCBIfam" id="TIGR01909">
    <property type="entry name" value="C_GCAxxG_C_C"/>
    <property type="match status" value="1"/>
</dbReference>
<sequence>MTHKDRALQLFDQGCNCCQSVCTAYADELGLDHETALKLSSGFGGGMGRLTNTCGVVTGAFMILGLYYGSGRVGDKVTKEQVYDYVRVFAEKFTDRHGTLMCRELLDCDISTPEGHAQAKAQNLFATRCRGFVGDSAEILEEMLTAQER</sequence>
<proteinExistence type="predicted"/>
<evidence type="ECO:0000313" key="3">
    <source>
        <dbReference type="Proteomes" id="UP000649604"/>
    </source>
</evidence>
<dbReference type="EMBL" id="WJJP01000207">
    <property type="protein sequence ID" value="MBD3324246.1"/>
    <property type="molecule type" value="Genomic_DNA"/>
</dbReference>
<dbReference type="InterPro" id="IPR010181">
    <property type="entry name" value="CGCAxxGCC_motif"/>
</dbReference>
<evidence type="ECO:0008006" key="4">
    <source>
        <dbReference type="Google" id="ProtNLM"/>
    </source>
</evidence>
<protein>
    <recommendedName>
        <fullName evidence="4">C_GCAxxG_C_C family protein</fullName>
    </recommendedName>
</protein>
<accession>A0A9D5JUH7</accession>
<keyword evidence="1" id="KW-1133">Transmembrane helix</keyword>
<evidence type="ECO:0000313" key="2">
    <source>
        <dbReference type="EMBL" id="MBD3324246.1"/>
    </source>
</evidence>
<dbReference type="Pfam" id="PF09719">
    <property type="entry name" value="C_GCAxxG_C_C"/>
    <property type="match status" value="1"/>
</dbReference>
<reference evidence="2" key="1">
    <citation type="submission" date="2019-11" db="EMBL/GenBank/DDBJ databases">
        <title>Microbial mats filling the niche in hypersaline microbial mats.</title>
        <authorList>
            <person name="Wong H.L."/>
            <person name="Macleod F.I."/>
            <person name="White R.A. III"/>
            <person name="Burns B.P."/>
        </authorList>
    </citation>
    <scope>NUCLEOTIDE SEQUENCE</scope>
    <source>
        <strain evidence="2">Rbin_158</strain>
    </source>
</reference>
<name>A0A9D5JUH7_9BACT</name>